<organism evidence="2 3">
    <name type="scientific">Candidatus Curtissbacteria bacterium RIFCSPLOWO2_01_FULL_37_9</name>
    <dbReference type="NCBI Taxonomy" id="1797724"/>
    <lineage>
        <taxon>Bacteria</taxon>
        <taxon>Candidatus Curtissiibacteriota</taxon>
    </lineage>
</organism>
<keyword evidence="1" id="KW-1133">Transmembrane helix</keyword>
<feature type="transmembrane region" description="Helical" evidence="1">
    <location>
        <begin position="17"/>
        <end position="38"/>
    </location>
</feature>
<sequence>MTSLSDAANFAKKSLKWLIITLAVLGIIFVLVSSVKFLTNWVFPKKPPPPTVAFGKLPKIDFSEGIKAPANLTYSIETINGELPILANKVKVFAIKNEDLIFGDLQRTKIIASKVGFRDEPEMLSSREIKFTESGEIQKTLTIDIVSGNFILDSNYAQDIKIISAKPQSVEQAIITAVSFLNNFGLNDTDLPPEKIQTKLLRIDGISLTEVPTINSANLVQVDFQRDDILKIPVINPQENAPLTQVLVSQNQIVAASQSRLPIELNLFASYPTKGIFKAFEDLKAGKGYLNKNPQDSSGFPIRDAYLAYLETKNSQGYLMPVYAFKSDKGLVAYVEAIDELWVK</sequence>
<keyword evidence="1" id="KW-0812">Transmembrane</keyword>
<dbReference type="EMBL" id="MFBN01000056">
    <property type="protein sequence ID" value="OGD93931.1"/>
    <property type="molecule type" value="Genomic_DNA"/>
</dbReference>
<evidence type="ECO:0000313" key="3">
    <source>
        <dbReference type="Proteomes" id="UP000178336"/>
    </source>
</evidence>
<comment type="caution">
    <text evidence="2">The sequence shown here is derived from an EMBL/GenBank/DDBJ whole genome shotgun (WGS) entry which is preliminary data.</text>
</comment>
<keyword evidence="1" id="KW-0472">Membrane</keyword>
<evidence type="ECO:0000313" key="2">
    <source>
        <dbReference type="EMBL" id="OGD93931.1"/>
    </source>
</evidence>
<accession>A0A1F5GQ04</accession>
<dbReference type="Proteomes" id="UP000178336">
    <property type="component" value="Unassembled WGS sequence"/>
</dbReference>
<evidence type="ECO:0000256" key="1">
    <source>
        <dbReference type="SAM" id="Phobius"/>
    </source>
</evidence>
<name>A0A1F5GQ04_9BACT</name>
<gene>
    <name evidence="2" type="ORF">A3A48_04345</name>
</gene>
<protein>
    <submittedName>
        <fullName evidence="2">Uncharacterized protein</fullName>
    </submittedName>
</protein>
<reference evidence="2 3" key="1">
    <citation type="journal article" date="2016" name="Nat. Commun.">
        <title>Thousands of microbial genomes shed light on interconnected biogeochemical processes in an aquifer system.</title>
        <authorList>
            <person name="Anantharaman K."/>
            <person name="Brown C.T."/>
            <person name="Hug L.A."/>
            <person name="Sharon I."/>
            <person name="Castelle C.J."/>
            <person name="Probst A.J."/>
            <person name="Thomas B.C."/>
            <person name="Singh A."/>
            <person name="Wilkins M.J."/>
            <person name="Karaoz U."/>
            <person name="Brodie E.L."/>
            <person name="Williams K.H."/>
            <person name="Hubbard S.S."/>
            <person name="Banfield J.F."/>
        </authorList>
    </citation>
    <scope>NUCLEOTIDE SEQUENCE [LARGE SCALE GENOMIC DNA]</scope>
</reference>
<proteinExistence type="predicted"/>
<dbReference type="AlphaFoldDB" id="A0A1F5GQ04"/>